<feature type="compositionally biased region" description="Basic and acidic residues" evidence="1">
    <location>
        <begin position="1"/>
        <end position="16"/>
    </location>
</feature>
<evidence type="ECO:0000313" key="2">
    <source>
        <dbReference type="EMBL" id="KAE9404542.1"/>
    </source>
</evidence>
<evidence type="ECO:0000256" key="1">
    <source>
        <dbReference type="SAM" id="MobiDB-lite"/>
    </source>
</evidence>
<dbReference type="AlphaFoldDB" id="A0A6A4HYR2"/>
<feature type="region of interest" description="Disordered" evidence="1">
    <location>
        <begin position="1"/>
        <end position="87"/>
    </location>
</feature>
<reference evidence="2" key="1">
    <citation type="journal article" date="2019" name="Environ. Microbiol.">
        <title>Fungal ecological strategies reflected in gene transcription - a case study of two litter decomposers.</title>
        <authorList>
            <person name="Barbi F."/>
            <person name="Kohler A."/>
            <person name="Barry K."/>
            <person name="Baskaran P."/>
            <person name="Daum C."/>
            <person name="Fauchery L."/>
            <person name="Ihrmark K."/>
            <person name="Kuo A."/>
            <person name="LaButti K."/>
            <person name="Lipzen A."/>
            <person name="Morin E."/>
            <person name="Grigoriev I.V."/>
            <person name="Henrissat B."/>
            <person name="Lindahl B."/>
            <person name="Martin F."/>
        </authorList>
    </citation>
    <scope>NUCLEOTIDE SEQUENCE</scope>
    <source>
        <strain evidence="2">JB14</strain>
    </source>
</reference>
<sequence>MVLRRVDPQGQEHFDADFEPTFNPGFDPNFNDSTTIDPPPHSTPQNGARCDPPELIPIPKDVERPQIAPAKADQNVEPGPTWRLGLG</sequence>
<accession>A0A6A4HYR2</accession>
<evidence type="ECO:0000313" key="3">
    <source>
        <dbReference type="Proteomes" id="UP000799118"/>
    </source>
</evidence>
<protein>
    <submittedName>
        <fullName evidence="2">Uncharacterized protein</fullName>
    </submittedName>
</protein>
<keyword evidence="3" id="KW-1185">Reference proteome</keyword>
<dbReference type="EMBL" id="ML769416">
    <property type="protein sequence ID" value="KAE9404542.1"/>
    <property type="molecule type" value="Genomic_DNA"/>
</dbReference>
<organism evidence="2 3">
    <name type="scientific">Gymnopus androsaceus JB14</name>
    <dbReference type="NCBI Taxonomy" id="1447944"/>
    <lineage>
        <taxon>Eukaryota</taxon>
        <taxon>Fungi</taxon>
        <taxon>Dikarya</taxon>
        <taxon>Basidiomycota</taxon>
        <taxon>Agaricomycotina</taxon>
        <taxon>Agaricomycetes</taxon>
        <taxon>Agaricomycetidae</taxon>
        <taxon>Agaricales</taxon>
        <taxon>Marasmiineae</taxon>
        <taxon>Omphalotaceae</taxon>
        <taxon>Gymnopus</taxon>
    </lineage>
</organism>
<gene>
    <name evidence="2" type="ORF">BT96DRAFT_989361</name>
</gene>
<dbReference type="Proteomes" id="UP000799118">
    <property type="component" value="Unassembled WGS sequence"/>
</dbReference>
<name>A0A6A4HYR2_9AGAR</name>
<proteinExistence type="predicted"/>